<evidence type="ECO:0000313" key="13">
    <source>
        <dbReference type="EMBL" id="AFZ20145.1"/>
    </source>
</evidence>
<evidence type="ECO:0000256" key="6">
    <source>
        <dbReference type="ARBA" id="ARBA00022840"/>
    </source>
</evidence>
<comment type="similarity">
    <text evidence="2">Belongs to the CpsC/CapA family.</text>
</comment>
<dbReference type="Pfam" id="PF01656">
    <property type="entry name" value="CbiA"/>
    <property type="match status" value="1"/>
</dbReference>
<dbReference type="Proteomes" id="UP000010471">
    <property type="component" value="Chromosome"/>
</dbReference>
<dbReference type="InterPro" id="IPR027417">
    <property type="entry name" value="P-loop_NTPase"/>
</dbReference>
<evidence type="ECO:0000256" key="10">
    <source>
        <dbReference type="SAM" id="Phobius"/>
    </source>
</evidence>
<dbReference type="AlphaFoldDB" id="K9WIC5"/>
<dbReference type="RefSeq" id="WP_015184281.1">
    <property type="nucleotide sequence ID" value="NC_019738.1"/>
</dbReference>
<dbReference type="InterPro" id="IPR003856">
    <property type="entry name" value="LPS_length_determ_N"/>
</dbReference>
<evidence type="ECO:0000256" key="7">
    <source>
        <dbReference type="ARBA" id="ARBA00022989"/>
    </source>
</evidence>
<dbReference type="eggNOG" id="COG0489">
    <property type="taxonomic scope" value="Bacteria"/>
</dbReference>
<organism evidence="13 14">
    <name type="scientific">Allocoleopsis franciscana PCC 7113</name>
    <dbReference type="NCBI Taxonomy" id="1173027"/>
    <lineage>
        <taxon>Bacteria</taxon>
        <taxon>Bacillati</taxon>
        <taxon>Cyanobacteriota</taxon>
        <taxon>Cyanophyceae</taxon>
        <taxon>Coleofasciculales</taxon>
        <taxon>Coleofasciculaceae</taxon>
        <taxon>Allocoleopsis</taxon>
        <taxon>Allocoleopsis franciscana</taxon>
    </lineage>
</organism>
<keyword evidence="6" id="KW-0067">ATP-binding</keyword>
<evidence type="ECO:0000313" key="14">
    <source>
        <dbReference type="Proteomes" id="UP000010471"/>
    </source>
</evidence>
<feature type="transmembrane region" description="Helical" evidence="10">
    <location>
        <begin position="52"/>
        <end position="71"/>
    </location>
</feature>
<keyword evidence="3" id="KW-1003">Cell membrane</keyword>
<protein>
    <submittedName>
        <fullName evidence="13">Capsular exopolysaccharide biosynthesis protein</fullName>
    </submittedName>
</protein>
<dbReference type="SUPFAM" id="SSF52540">
    <property type="entry name" value="P-loop containing nucleoside triphosphate hydrolases"/>
    <property type="match status" value="1"/>
</dbReference>
<keyword evidence="8 10" id="KW-0472">Membrane</keyword>
<dbReference type="CDD" id="cd05387">
    <property type="entry name" value="BY-kinase"/>
    <property type="match status" value="1"/>
</dbReference>
<feature type="region of interest" description="Disordered" evidence="9">
    <location>
        <begin position="521"/>
        <end position="540"/>
    </location>
</feature>
<dbReference type="PANTHER" id="PTHR32309:SF13">
    <property type="entry name" value="FERRIC ENTEROBACTIN TRANSPORT PROTEIN FEPE"/>
    <property type="match status" value="1"/>
</dbReference>
<evidence type="ECO:0000256" key="3">
    <source>
        <dbReference type="ARBA" id="ARBA00022475"/>
    </source>
</evidence>
<evidence type="ECO:0000256" key="9">
    <source>
        <dbReference type="SAM" id="MobiDB-lite"/>
    </source>
</evidence>
<feature type="compositionally biased region" description="Basic and acidic residues" evidence="9">
    <location>
        <begin position="523"/>
        <end position="532"/>
    </location>
</feature>
<feature type="domain" description="Polysaccharide chain length determinant N-terminal" evidence="12">
    <location>
        <begin position="37"/>
        <end position="133"/>
    </location>
</feature>
<evidence type="ECO:0000256" key="8">
    <source>
        <dbReference type="ARBA" id="ARBA00023136"/>
    </source>
</evidence>
<dbReference type="PANTHER" id="PTHR32309">
    <property type="entry name" value="TYROSINE-PROTEIN KINASE"/>
    <property type="match status" value="1"/>
</dbReference>
<reference evidence="13 14" key="1">
    <citation type="submission" date="2012-06" db="EMBL/GenBank/DDBJ databases">
        <title>Finished chromosome of genome of Microcoleus sp. PCC 7113.</title>
        <authorList>
            <consortium name="US DOE Joint Genome Institute"/>
            <person name="Gugger M."/>
            <person name="Coursin T."/>
            <person name="Rippka R."/>
            <person name="Tandeau De Marsac N."/>
            <person name="Huntemann M."/>
            <person name="Wei C.-L."/>
            <person name="Han J."/>
            <person name="Detter J.C."/>
            <person name="Han C."/>
            <person name="Tapia R."/>
            <person name="Chen A."/>
            <person name="Kyrpides N."/>
            <person name="Mavromatis K."/>
            <person name="Markowitz V."/>
            <person name="Szeto E."/>
            <person name="Ivanova N."/>
            <person name="Pagani I."/>
            <person name="Pati A."/>
            <person name="Goodwin L."/>
            <person name="Nordberg H.P."/>
            <person name="Cantor M.N."/>
            <person name="Hua S.X."/>
            <person name="Woyke T."/>
            <person name="Kerfeld C.A."/>
        </authorList>
    </citation>
    <scope>NUCLEOTIDE SEQUENCE [LARGE SCALE GENOMIC DNA]</scope>
    <source>
        <strain evidence="13 14">PCC 7113</strain>
    </source>
</reference>
<accession>K9WIC5</accession>
<dbReference type="InterPro" id="IPR050445">
    <property type="entry name" value="Bact_polysacc_biosynth/exp"/>
</dbReference>
<dbReference type="GO" id="GO:0004713">
    <property type="term" value="F:protein tyrosine kinase activity"/>
    <property type="evidence" value="ECO:0007669"/>
    <property type="project" value="TreeGrafter"/>
</dbReference>
<comment type="subcellular location">
    <subcellularLocation>
        <location evidence="1">Cell membrane</location>
        <topology evidence="1">Multi-pass membrane protein</topology>
    </subcellularLocation>
</comment>
<dbReference type="InterPro" id="IPR005702">
    <property type="entry name" value="Wzc-like_C"/>
</dbReference>
<keyword evidence="7 10" id="KW-1133">Transmembrane helix</keyword>
<dbReference type="eggNOG" id="COG3206">
    <property type="taxonomic scope" value="Bacteria"/>
</dbReference>
<dbReference type="KEGG" id="mic:Mic7113_4452"/>
<name>K9WIC5_9CYAN</name>
<dbReference type="OrthoDB" id="580971at2"/>
<dbReference type="Gene3D" id="3.40.50.300">
    <property type="entry name" value="P-loop containing nucleotide triphosphate hydrolases"/>
    <property type="match status" value="1"/>
</dbReference>
<proteinExistence type="inferred from homology"/>
<dbReference type="Pfam" id="PF02706">
    <property type="entry name" value="Wzz"/>
    <property type="match status" value="1"/>
</dbReference>
<keyword evidence="5" id="KW-0547">Nucleotide-binding</keyword>
<dbReference type="NCBIfam" id="TIGR01007">
    <property type="entry name" value="eps_fam"/>
    <property type="match status" value="1"/>
</dbReference>
<dbReference type="HOGENOM" id="CLU_009912_2_2_3"/>
<keyword evidence="4 10" id="KW-0812">Transmembrane</keyword>
<dbReference type="InterPro" id="IPR002586">
    <property type="entry name" value="CobQ/CobB/MinD/ParA_Nub-bd_dom"/>
</dbReference>
<evidence type="ECO:0000256" key="2">
    <source>
        <dbReference type="ARBA" id="ARBA00006683"/>
    </source>
</evidence>
<evidence type="ECO:0000256" key="1">
    <source>
        <dbReference type="ARBA" id="ARBA00004651"/>
    </source>
</evidence>
<dbReference type="GO" id="GO:0005886">
    <property type="term" value="C:plasma membrane"/>
    <property type="evidence" value="ECO:0007669"/>
    <property type="project" value="UniProtKB-SubCell"/>
</dbReference>
<dbReference type="EMBL" id="CP003630">
    <property type="protein sequence ID" value="AFZ20145.1"/>
    <property type="molecule type" value="Genomic_DNA"/>
</dbReference>
<feature type="domain" description="CobQ/CobB/MinD/ParA nucleotide binding" evidence="11">
    <location>
        <begin position="571"/>
        <end position="745"/>
    </location>
</feature>
<gene>
    <name evidence="13" type="ORF">Mic7113_4452</name>
</gene>
<evidence type="ECO:0000256" key="5">
    <source>
        <dbReference type="ARBA" id="ARBA00022741"/>
    </source>
</evidence>
<dbReference type="STRING" id="1173027.Mic7113_4452"/>
<sequence length="775" mass="86972">MEMGNIQDPLLPNGNGKRLPSMPLIYPTKPPENPDDDDLNLRQLLTVFKRRALVIAGVAIAVTSGIGFWSFRQEPKYESRFQLLVEPVTAEGGKLNKLAQVPGVTDVPYSVLDYDTQIQVLRSPNLMSPILKEIQKRYPDVSYDSLITSTKLKIGRLEETKILEVRYRDTDAKKVREILHQVARGYLRYSLQERQMNLKKGIEFVDSQLPQLRLRVDKLQADLQAFRQRNELLDPESQSQQLAMRVNTIEQQQVDTQVKIRENQSLYATLTSQLGLQPEQAIATTSLSEAPRYQQLLNQLQEIEAKIAKESARFTEDSPTIVALRNQQRNLLPLLEQESQKVIGTNLQQAGVTNDSPSSIRNQLSQQLVDAANQIQVLQMRQKAIAQAERLLNQQVRQMPVVARQYTDLQRELNVATESLNRFLGVREGLQIEVAQKSLPWEIILKPEVPKFPVSPNNERNLILGAIAGLLLGTVVALMVERLDNVFHSPDELKDRTKLPLLGVIPYSKQLKEIMPAATLADKMPEPEDATPKKGNRRQPQWYKASPFLESFRSLHTNIRFLGSDTPIHSIVISSATPGDGKSTVSVHLAQAAAAMGQRVLLVDADLRLPQVHKVLGLENQIGLSNVIATGCTAKQAIQRLPMWDHLYVLTAGQLPPDPTRLLSSKKMLYLMEQFHAVFDLVIYDTPPVLGLADGQLLAAHTNGVVMVGGLGKTDRSMMMQSLDRLRISNATVLGVVANGVKGYTTQSYYHYQHYYAPTESEVMKAKKLLQKRMG</sequence>
<evidence type="ECO:0000259" key="11">
    <source>
        <dbReference type="Pfam" id="PF01656"/>
    </source>
</evidence>
<dbReference type="GO" id="GO:0005524">
    <property type="term" value="F:ATP binding"/>
    <property type="evidence" value="ECO:0007669"/>
    <property type="project" value="UniProtKB-KW"/>
</dbReference>
<feature type="region of interest" description="Disordered" evidence="9">
    <location>
        <begin position="1"/>
        <end position="36"/>
    </location>
</feature>
<keyword evidence="14" id="KW-1185">Reference proteome</keyword>
<evidence type="ECO:0000259" key="12">
    <source>
        <dbReference type="Pfam" id="PF02706"/>
    </source>
</evidence>
<dbReference type="PATRIC" id="fig|1173027.3.peg.4926"/>
<evidence type="ECO:0000256" key="4">
    <source>
        <dbReference type="ARBA" id="ARBA00022692"/>
    </source>
</evidence>